<feature type="domain" description="DUF659" evidence="1">
    <location>
        <begin position="28"/>
        <end position="186"/>
    </location>
</feature>
<evidence type="ECO:0000259" key="1">
    <source>
        <dbReference type="Pfam" id="PF04937"/>
    </source>
</evidence>
<dbReference type="AlphaFoldDB" id="A0A5N4B0W0"/>
<dbReference type="Pfam" id="PF04937">
    <property type="entry name" value="DUF659"/>
    <property type="match status" value="1"/>
</dbReference>
<dbReference type="SUPFAM" id="SSF53098">
    <property type="entry name" value="Ribonuclease H-like"/>
    <property type="match status" value="2"/>
</dbReference>
<name>A0A5N4B0W0_PHOPY</name>
<keyword evidence="3" id="KW-1185">Reference proteome</keyword>
<proteinExistence type="predicted"/>
<organism evidence="2 3">
    <name type="scientific">Photinus pyralis</name>
    <name type="common">Common eastern firefly</name>
    <name type="synonym">Lampyris pyralis</name>
    <dbReference type="NCBI Taxonomy" id="7054"/>
    <lineage>
        <taxon>Eukaryota</taxon>
        <taxon>Metazoa</taxon>
        <taxon>Ecdysozoa</taxon>
        <taxon>Arthropoda</taxon>
        <taxon>Hexapoda</taxon>
        <taxon>Insecta</taxon>
        <taxon>Pterygota</taxon>
        <taxon>Neoptera</taxon>
        <taxon>Endopterygota</taxon>
        <taxon>Coleoptera</taxon>
        <taxon>Polyphaga</taxon>
        <taxon>Elateriformia</taxon>
        <taxon>Elateroidea</taxon>
        <taxon>Lampyridae</taxon>
        <taxon>Lampyrinae</taxon>
        <taxon>Photinus</taxon>
    </lineage>
</organism>
<protein>
    <recommendedName>
        <fullName evidence="1">DUF659 domain-containing protein</fullName>
    </recommendedName>
</protein>
<dbReference type="InterPro" id="IPR012337">
    <property type="entry name" value="RNaseH-like_sf"/>
</dbReference>
<evidence type="ECO:0000313" key="3">
    <source>
        <dbReference type="Proteomes" id="UP000327044"/>
    </source>
</evidence>
<sequence>MSANVPLNKLSNPQFKSFLEKYCKKSVPDQSTLRKRYVSECYTETMNNIRQTVQNRFLFFVVDETTDVCGRYIANLMVGVLGESSSNKSFLISCKHIEKTNNETISRFIVEGLSNLFLPKAVPHDKIVLMLSDAAPYMIKAAQNLKIFYPNLIHNTCLAHGVNRVAEEVRNQFPVVNDFINNVKKVFVKAPLRVQLYKEMLPGIPLPPKPILTRWGTWVEAALFYAQHFESIKKVLTELSSEDSSAAISESNQLAANPQLSQQLAYIKNNFSIFPKLFLELEKQDVLLIDAINLIENFKKTMNSLKGKIGKCISKKLNDTLSKNNGYQILKNVSMVLMGDIVEGLEIDPNILSALSNAPITSVDVERSFSAYKLILSDRRQSFLAENLEKHIIVSVNSNITINLNDATL</sequence>
<reference evidence="2 3" key="1">
    <citation type="journal article" date="2018" name="Elife">
        <title>Firefly genomes illuminate parallel origins of bioluminescence in beetles.</title>
        <authorList>
            <person name="Fallon T.R."/>
            <person name="Lower S.E."/>
            <person name="Chang C.H."/>
            <person name="Bessho-Uehara M."/>
            <person name="Martin G.J."/>
            <person name="Bewick A.J."/>
            <person name="Behringer M."/>
            <person name="Debat H.J."/>
            <person name="Wong I."/>
            <person name="Day J.C."/>
            <person name="Suvorov A."/>
            <person name="Silva C.J."/>
            <person name="Stanger-Hall K.F."/>
            <person name="Hall D.W."/>
            <person name="Schmitz R.J."/>
            <person name="Nelson D.R."/>
            <person name="Lewis S.M."/>
            <person name="Shigenobu S."/>
            <person name="Bybee S.M."/>
            <person name="Larracuente A.M."/>
            <person name="Oba Y."/>
            <person name="Weng J.K."/>
        </authorList>
    </citation>
    <scope>NUCLEOTIDE SEQUENCE [LARGE SCALE GENOMIC DNA]</scope>
    <source>
        <strain evidence="2">1611_PpyrPB1</strain>
        <tissue evidence="2">Whole body</tissue>
    </source>
</reference>
<comment type="caution">
    <text evidence="2">The sequence shown here is derived from an EMBL/GenBank/DDBJ whole genome shotgun (WGS) entry which is preliminary data.</text>
</comment>
<gene>
    <name evidence="2" type="ORF">PPYR_00194</name>
</gene>
<accession>A0A5N4B0W0</accession>
<dbReference type="EMBL" id="VVIM01000001">
    <property type="protein sequence ID" value="KAB0803224.1"/>
    <property type="molecule type" value="Genomic_DNA"/>
</dbReference>
<dbReference type="InParanoid" id="A0A5N4B0W0"/>
<dbReference type="Proteomes" id="UP000327044">
    <property type="component" value="Unassembled WGS sequence"/>
</dbReference>
<evidence type="ECO:0000313" key="2">
    <source>
        <dbReference type="EMBL" id="KAB0803224.1"/>
    </source>
</evidence>
<dbReference type="InterPro" id="IPR007021">
    <property type="entry name" value="DUF659"/>
</dbReference>